<dbReference type="EMBL" id="LATX01002154">
    <property type="protein sequence ID" value="KTB33623.1"/>
    <property type="molecule type" value="Genomic_DNA"/>
</dbReference>
<reference evidence="1 2" key="1">
    <citation type="submission" date="2015-12" db="EMBL/GenBank/DDBJ databases">
        <title>Draft genome sequence of Moniliophthora roreri, the causal agent of frosty pod rot of cacao.</title>
        <authorList>
            <person name="Aime M.C."/>
            <person name="Diaz-Valderrama J.R."/>
            <person name="Kijpornyongpan T."/>
            <person name="Phillips-Mora W."/>
        </authorList>
    </citation>
    <scope>NUCLEOTIDE SEQUENCE [LARGE SCALE GENOMIC DNA]</scope>
    <source>
        <strain evidence="1 2">MCA 2952</strain>
    </source>
</reference>
<comment type="caution">
    <text evidence="1">The sequence shown here is derived from an EMBL/GenBank/DDBJ whole genome shotgun (WGS) entry which is preliminary data.</text>
</comment>
<proteinExistence type="predicted"/>
<protein>
    <submittedName>
        <fullName evidence="1">Uncharacterized protein</fullName>
    </submittedName>
</protein>
<evidence type="ECO:0000313" key="2">
    <source>
        <dbReference type="Proteomes" id="UP000054988"/>
    </source>
</evidence>
<dbReference type="Proteomes" id="UP000054988">
    <property type="component" value="Unassembled WGS sequence"/>
</dbReference>
<organism evidence="1 2">
    <name type="scientific">Moniliophthora roreri</name>
    <name type="common">Frosty pod rot fungus</name>
    <name type="synonym">Monilia roreri</name>
    <dbReference type="NCBI Taxonomy" id="221103"/>
    <lineage>
        <taxon>Eukaryota</taxon>
        <taxon>Fungi</taxon>
        <taxon>Dikarya</taxon>
        <taxon>Basidiomycota</taxon>
        <taxon>Agaricomycotina</taxon>
        <taxon>Agaricomycetes</taxon>
        <taxon>Agaricomycetidae</taxon>
        <taxon>Agaricales</taxon>
        <taxon>Marasmiineae</taxon>
        <taxon>Marasmiaceae</taxon>
        <taxon>Moniliophthora</taxon>
    </lineage>
</organism>
<accession>A0A0W0FBA8</accession>
<name>A0A0W0FBA8_MONRR</name>
<sequence length="15" mass="1745">MLTRDLLGFAAVQYF</sequence>
<gene>
    <name evidence="1" type="ORF">WG66_13804</name>
</gene>
<evidence type="ECO:0000313" key="1">
    <source>
        <dbReference type="EMBL" id="KTB33623.1"/>
    </source>
</evidence>